<dbReference type="Gene3D" id="3.90.1200.10">
    <property type="match status" value="1"/>
</dbReference>
<dbReference type="GO" id="GO:0016301">
    <property type="term" value="F:kinase activity"/>
    <property type="evidence" value="ECO:0007669"/>
    <property type="project" value="UniProtKB-UniRule"/>
</dbReference>
<proteinExistence type="inferred from homology"/>
<protein>
    <submittedName>
        <fullName evidence="3">Ketosamine-3-kinase</fullName>
    </submittedName>
</protein>
<dbReference type="InterPro" id="IPR011009">
    <property type="entry name" value="Kinase-like_dom_sf"/>
</dbReference>
<dbReference type="SUPFAM" id="SSF56112">
    <property type="entry name" value="Protein kinase-like (PK-like)"/>
    <property type="match status" value="1"/>
</dbReference>
<dbReference type="PANTHER" id="PTHR12149">
    <property type="entry name" value="FRUCTOSAMINE 3 KINASE-RELATED PROTEIN"/>
    <property type="match status" value="1"/>
</dbReference>
<name>A0A3P1BSG0_9BACT</name>
<comment type="caution">
    <text evidence="3">The sequence shown here is derived from an EMBL/GenBank/DDBJ whole genome shotgun (WGS) entry which is preliminary data.</text>
</comment>
<keyword evidence="2" id="KW-0808">Transferase</keyword>
<evidence type="ECO:0000313" key="4">
    <source>
        <dbReference type="Proteomes" id="UP000271925"/>
    </source>
</evidence>
<dbReference type="Gene3D" id="3.30.200.20">
    <property type="entry name" value="Phosphorylase Kinase, domain 1"/>
    <property type="match status" value="1"/>
</dbReference>
<dbReference type="AlphaFoldDB" id="A0A3P1BSG0"/>
<dbReference type="PANTHER" id="PTHR12149:SF8">
    <property type="entry name" value="PROTEIN-RIBULOSAMINE 3-KINASE"/>
    <property type="match status" value="1"/>
</dbReference>
<comment type="similarity">
    <text evidence="1 2">Belongs to the fructosamine kinase family.</text>
</comment>
<evidence type="ECO:0000256" key="1">
    <source>
        <dbReference type="ARBA" id="ARBA00009460"/>
    </source>
</evidence>
<evidence type="ECO:0000256" key="2">
    <source>
        <dbReference type="PIRNR" id="PIRNR006221"/>
    </source>
</evidence>
<dbReference type="RefSeq" id="WP_124873877.1">
    <property type="nucleotide sequence ID" value="NZ_RQJO01000008.1"/>
</dbReference>
<dbReference type="EMBL" id="RQJO01000008">
    <property type="protein sequence ID" value="RRB03796.1"/>
    <property type="molecule type" value="Genomic_DNA"/>
</dbReference>
<organism evidence="3 4">
    <name type="scientific">Larkinella rosea</name>
    <dbReference type="NCBI Taxonomy" id="2025312"/>
    <lineage>
        <taxon>Bacteria</taxon>
        <taxon>Pseudomonadati</taxon>
        <taxon>Bacteroidota</taxon>
        <taxon>Cytophagia</taxon>
        <taxon>Cytophagales</taxon>
        <taxon>Spirosomataceae</taxon>
        <taxon>Larkinella</taxon>
    </lineage>
</organism>
<dbReference type="Pfam" id="PF03881">
    <property type="entry name" value="Fructosamin_kin"/>
    <property type="match status" value="1"/>
</dbReference>
<dbReference type="InterPro" id="IPR016477">
    <property type="entry name" value="Fructo-/Ketosamine-3-kinase"/>
</dbReference>
<keyword evidence="2 3" id="KW-0418">Kinase</keyword>
<dbReference type="Proteomes" id="UP000271925">
    <property type="component" value="Unassembled WGS sequence"/>
</dbReference>
<dbReference type="PIRSF" id="PIRSF006221">
    <property type="entry name" value="Ketosamine-3-kinase"/>
    <property type="match status" value="1"/>
</dbReference>
<accession>A0A3P1BSG0</accession>
<gene>
    <name evidence="3" type="ORF">EHT25_09660</name>
</gene>
<sequence>MMWLGEEQFDFFEGLLFQTLGRSVEVLEARFLMGGNVSTAAQVFSSEGLFFVKWNPDERTDMFEWEACGLDLLRSTEAIYIPEVHGYGKYRDKSYLVLEYIDPVVAKTDYWESFGQSLALLHSHTQSKYGLSFDNYIGSLPQSNTLTDNGITFYIEQRLQPLAGMALYKGLISKEMYDQFQKLYQRLPDLLPVERPALLHGDLWSGNVMVNEKGDAALIDPAVYYGLREAELAFTTLFGGFDERFYDAYDEAFPLEDGFQERVPIYNLYPLLVHLNLFGTGYLSGIERVLKRF</sequence>
<dbReference type="OrthoDB" id="5291879at2"/>
<reference evidence="3 4" key="1">
    <citation type="submission" date="2018-11" db="EMBL/GenBank/DDBJ databases">
        <authorList>
            <person name="Zhou Z."/>
            <person name="Wang G."/>
        </authorList>
    </citation>
    <scope>NUCLEOTIDE SEQUENCE [LARGE SCALE GENOMIC DNA]</scope>
    <source>
        <strain evidence="3 4">KCTC52004</strain>
    </source>
</reference>
<evidence type="ECO:0000313" key="3">
    <source>
        <dbReference type="EMBL" id="RRB03796.1"/>
    </source>
</evidence>
<keyword evidence="4" id="KW-1185">Reference proteome</keyword>